<dbReference type="PANTHER" id="PTHR10578:SF143">
    <property type="entry name" value="FMN-DEPENDENT ALPHA-HYDROXY ACID DEHYDROGENASE PB1A11.03"/>
    <property type="match status" value="1"/>
</dbReference>
<dbReference type="GO" id="GO:0004497">
    <property type="term" value="F:monooxygenase activity"/>
    <property type="evidence" value="ECO:0007669"/>
    <property type="project" value="UniProtKB-KW"/>
</dbReference>
<dbReference type="Proteomes" id="UP000198348">
    <property type="component" value="Unassembled WGS sequence"/>
</dbReference>
<feature type="binding site" evidence="5">
    <location>
        <begin position="355"/>
        <end position="359"/>
    </location>
    <ligand>
        <name>FMN</name>
        <dbReference type="ChEBI" id="CHEBI:58210"/>
    </ligand>
</feature>
<evidence type="ECO:0000259" key="6">
    <source>
        <dbReference type="PROSITE" id="PS51349"/>
    </source>
</evidence>
<dbReference type="PIRSF" id="PIRSF000138">
    <property type="entry name" value="Al-hdrx_acd_dh"/>
    <property type="match status" value="1"/>
</dbReference>
<dbReference type="PROSITE" id="PS51349">
    <property type="entry name" value="FMN_HYDROXY_ACID_DH_2"/>
    <property type="match status" value="1"/>
</dbReference>
<dbReference type="EMBL" id="FZNW01000007">
    <property type="protein sequence ID" value="SNR49510.1"/>
    <property type="molecule type" value="Genomic_DNA"/>
</dbReference>
<keyword evidence="5" id="KW-0285">Flavoprotein</keyword>
<feature type="binding site" evidence="5">
    <location>
        <position position="324"/>
    </location>
    <ligand>
        <name>glyoxylate</name>
        <dbReference type="ChEBI" id="CHEBI:36655"/>
    </ligand>
</feature>
<dbReference type="CDD" id="cd03332">
    <property type="entry name" value="LMO_FMN"/>
    <property type="match status" value="1"/>
</dbReference>
<evidence type="ECO:0000256" key="5">
    <source>
        <dbReference type="PIRSR" id="PIRSR000138-2"/>
    </source>
</evidence>
<organism evidence="7 8">
    <name type="scientific">Haloechinothrix alba</name>
    <dbReference type="NCBI Taxonomy" id="664784"/>
    <lineage>
        <taxon>Bacteria</taxon>
        <taxon>Bacillati</taxon>
        <taxon>Actinomycetota</taxon>
        <taxon>Actinomycetes</taxon>
        <taxon>Pseudonocardiales</taxon>
        <taxon>Pseudonocardiaceae</taxon>
        <taxon>Haloechinothrix</taxon>
    </lineage>
</organism>
<dbReference type="SUPFAM" id="SSF51395">
    <property type="entry name" value="FMN-linked oxidoreductases"/>
    <property type="match status" value="1"/>
</dbReference>
<feature type="binding site" evidence="5">
    <location>
        <position position="50"/>
    </location>
    <ligand>
        <name>glyoxylate</name>
        <dbReference type="ChEBI" id="CHEBI:36655"/>
    </ligand>
</feature>
<dbReference type="Gene3D" id="3.20.20.70">
    <property type="entry name" value="Aldolase class I"/>
    <property type="match status" value="1"/>
</dbReference>
<comment type="cofactor">
    <cofactor evidence="1">
        <name>FMN</name>
        <dbReference type="ChEBI" id="CHEBI:58210"/>
    </cofactor>
</comment>
<gene>
    <name evidence="7" type="ORF">SAMN06265360_107171</name>
</gene>
<keyword evidence="5" id="KW-0288">FMN</keyword>
<feature type="binding site" evidence="5">
    <location>
        <position position="322"/>
    </location>
    <ligand>
        <name>FMN</name>
        <dbReference type="ChEBI" id="CHEBI:58210"/>
    </ligand>
</feature>
<dbReference type="GO" id="GO:0010181">
    <property type="term" value="F:FMN binding"/>
    <property type="evidence" value="ECO:0007669"/>
    <property type="project" value="InterPro"/>
</dbReference>
<keyword evidence="7" id="KW-0503">Monooxygenase</keyword>
<dbReference type="PANTHER" id="PTHR10578">
    <property type="entry name" value="S -2-HYDROXY-ACID OXIDASE-RELATED"/>
    <property type="match status" value="1"/>
</dbReference>
<dbReference type="Pfam" id="PF01070">
    <property type="entry name" value="FMN_dh"/>
    <property type="match status" value="1"/>
</dbReference>
<evidence type="ECO:0000313" key="8">
    <source>
        <dbReference type="Proteomes" id="UP000198348"/>
    </source>
</evidence>
<dbReference type="AlphaFoldDB" id="A0A238WSH2"/>
<dbReference type="OrthoDB" id="9770452at2"/>
<comment type="similarity">
    <text evidence="3">Belongs to the FMN-dependent alpha-hydroxy acid dehydrogenase family.</text>
</comment>
<dbReference type="InterPro" id="IPR013785">
    <property type="entry name" value="Aldolase_TIM"/>
</dbReference>
<protein>
    <submittedName>
        <fullName evidence="7">L-lactate dehydrogenase (Cytochrome)/lactate 2-monooxygenase</fullName>
    </submittedName>
</protein>
<sequence length="426" mass="46239">MTDPIETVGRAIQGRIYRDGVFGKRPPVPVHPDRLEAAARRAMGRDAWGYTAGSAGLEATASANRAAFDRRRIVPRMLTDVAERDISVELFGRRHSSPLLFAPIGVLELMHRDADLAVARAARELGIPMTISTQASHPMEDICAELGETDRWFQLYWSKDKDVVASMLDRAERCGAGAIVVTLDTHILGWRTRDLDRAFLPFARGQGIAQYTSDPAFTDLVRRRAEHGRQDGETPRPTLTALRSLVSMSRRYPGRFRDNLRSPLPRTAVETFLDVFSNSGLTWEDLPFLRQHTSLPIVLKGLQHPEDAARALDAGVDGIVVSNHGGRQVDGAVGSLDALPGIVDRVAGQVPVLFDSGIRTGADVFKALALGASAVLVGRPYAYGLAVAGQTGVREVTEHLLAELDITMGLTGCRSIGAIGPERLTG</sequence>
<feature type="binding site" evidence="5">
    <location>
        <position position="327"/>
    </location>
    <ligand>
        <name>glyoxylate</name>
        <dbReference type="ChEBI" id="CHEBI:36655"/>
    </ligand>
</feature>
<feature type="domain" description="FMN hydroxy acid dehydrogenase" evidence="6">
    <location>
        <begin position="24"/>
        <end position="426"/>
    </location>
</feature>
<feature type="binding site" evidence="5">
    <location>
        <position position="156"/>
    </location>
    <ligand>
        <name>glyoxylate</name>
        <dbReference type="ChEBI" id="CHEBI:36655"/>
    </ligand>
</feature>
<name>A0A238WSH2_9PSEU</name>
<feature type="binding site" evidence="5">
    <location>
        <position position="300"/>
    </location>
    <ligand>
        <name>FMN</name>
        <dbReference type="ChEBI" id="CHEBI:58210"/>
    </ligand>
</feature>
<proteinExistence type="inferred from homology"/>
<dbReference type="InterPro" id="IPR000262">
    <property type="entry name" value="FMN-dep_DH"/>
</dbReference>
<feature type="binding site" evidence="5">
    <location>
        <begin position="103"/>
        <end position="105"/>
    </location>
    <ligand>
        <name>FMN</name>
        <dbReference type="ChEBI" id="CHEBI:58210"/>
    </ligand>
</feature>
<dbReference type="PROSITE" id="PS00557">
    <property type="entry name" value="FMN_HYDROXY_ACID_DH_1"/>
    <property type="match status" value="1"/>
</dbReference>
<dbReference type="RefSeq" id="WP_089300989.1">
    <property type="nucleotide sequence ID" value="NZ_FZNW01000007.1"/>
</dbReference>
<feature type="binding site" evidence="5">
    <location>
        <position position="191"/>
    </location>
    <ligand>
        <name>glyoxylate</name>
        <dbReference type="ChEBI" id="CHEBI:36655"/>
    </ligand>
</feature>
<accession>A0A238WSH2</accession>
<dbReference type="InterPro" id="IPR037396">
    <property type="entry name" value="FMN_HAD"/>
</dbReference>
<feature type="binding site" evidence="5">
    <location>
        <begin position="378"/>
        <end position="379"/>
    </location>
    <ligand>
        <name>FMN</name>
        <dbReference type="ChEBI" id="CHEBI:58210"/>
    </ligand>
</feature>
<dbReference type="InterPro" id="IPR008259">
    <property type="entry name" value="FMN_hydac_DH_AS"/>
</dbReference>
<evidence type="ECO:0000256" key="2">
    <source>
        <dbReference type="ARBA" id="ARBA00023002"/>
    </source>
</evidence>
<evidence type="ECO:0000256" key="1">
    <source>
        <dbReference type="ARBA" id="ARBA00001917"/>
    </source>
</evidence>
<dbReference type="InterPro" id="IPR037350">
    <property type="entry name" value="LMO_FMN"/>
</dbReference>
<evidence type="ECO:0000256" key="4">
    <source>
        <dbReference type="PIRSR" id="PIRSR000138-1"/>
    </source>
</evidence>
<keyword evidence="2" id="KW-0560">Oxidoreductase</keyword>
<feature type="active site" description="Proton acceptor" evidence="4">
    <location>
        <position position="324"/>
    </location>
</feature>
<feature type="binding site" evidence="5">
    <location>
        <position position="182"/>
    </location>
    <ligand>
        <name>FMN</name>
        <dbReference type="ChEBI" id="CHEBI:58210"/>
    </ligand>
</feature>
<keyword evidence="8" id="KW-1185">Reference proteome</keyword>
<feature type="binding site" evidence="5">
    <location>
        <position position="132"/>
    </location>
    <ligand>
        <name>glyoxylate</name>
        <dbReference type="ChEBI" id="CHEBI:36655"/>
    </ligand>
</feature>
<dbReference type="InterPro" id="IPR012133">
    <property type="entry name" value="Alpha-hydoxy_acid_DH_FMN"/>
</dbReference>
<evidence type="ECO:0000256" key="3">
    <source>
        <dbReference type="ARBA" id="ARBA00024042"/>
    </source>
</evidence>
<reference evidence="7 8" key="1">
    <citation type="submission" date="2017-06" db="EMBL/GenBank/DDBJ databases">
        <authorList>
            <person name="Kim H.J."/>
            <person name="Triplett B.A."/>
        </authorList>
    </citation>
    <scope>NUCLEOTIDE SEQUENCE [LARGE SCALE GENOMIC DNA]</scope>
    <source>
        <strain evidence="7 8">DSM 45207</strain>
    </source>
</reference>
<evidence type="ECO:0000313" key="7">
    <source>
        <dbReference type="EMBL" id="SNR49510.1"/>
    </source>
</evidence>
<feature type="binding site" evidence="5">
    <location>
        <position position="154"/>
    </location>
    <ligand>
        <name>FMN</name>
        <dbReference type="ChEBI" id="CHEBI:58210"/>
    </ligand>
</feature>